<dbReference type="Pfam" id="PF13344">
    <property type="entry name" value="Hydrolase_6"/>
    <property type="match status" value="1"/>
</dbReference>
<dbReference type="EC" id="3.-.-.-" evidence="1"/>
<dbReference type="EMBL" id="FOCV01000023">
    <property type="protein sequence ID" value="SEO74175.1"/>
    <property type="molecule type" value="Genomic_DNA"/>
</dbReference>
<name>A0A1H8S6B4_9HYPH</name>
<proteinExistence type="predicted"/>
<keyword evidence="4" id="KW-1185">Reference proteome</keyword>
<gene>
    <name evidence="1" type="primary">yutF_2</name>
    <name evidence="1" type="ORF">RTCCBAU85039_4525</name>
    <name evidence="2" type="ORF">SAMN05216228_102399</name>
</gene>
<dbReference type="AlphaFoldDB" id="A0A1H8S6B4"/>
<dbReference type="PANTHER" id="PTHR19288:SF90">
    <property type="entry name" value="OS08G0542600 PROTEIN"/>
    <property type="match status" value="1"/>
</dbReference>
<dbReference type="InterPro" id="IPR006356">
    <property type="entry name" value="HAD-SF_hydro_IIA_hyp3"/>
</dbReference>
<evidence type="ECO:0000313" key="3">
    <source>
        <dbReference type="Proteomes" id="UP000183063"/>
    </source>
</evidence>
<dbReference type="RefSeq" id="WP_072378719.1">
    <property type="nucleotide sequence ID" value="NZ_FNXB01000029.1"/>
</dbReference>
<dbReference type="Proteomes" id="UP000183063">
    <property type="component" value="Unassembled WGS sequence"/>
</dbReference>
<dbReference type="InterPro" id="IPR006357">
    <property type="entry name" value="HAD-SF_hydro_IIA"/>
</dbReference>
<dbReference type="SUPFAM" id="SSF56784">
    <property type="entry name" value="HAD-like"/>
    <property type="match status" value="1"/>
</dbReference>
<dbReference type="NCBIfam" id="TIGR01459">
    <property type="entry name" value="HAD-SF-IIA-hyp4"/>
    <property type="match status" value="1"/>
</dbReference>
<evidence type="ECO:0000313" key="1">
    <source>
        <dbReference type="EMBL" id="SEI10239.1"/>
    </source>
</evidence>
<dbReference type="GO" id="GO:0016791">
    <property type="term" value="F:phosphatase activity"/>
    <property type="evidence" value="ECO:0007669"/>
    <property type="project" value="TreeGrafter"/>
</dbReference>
<dbReference type="Proteomes" id="UP000198939">
    <property type="component" value="Unassembled WGS sequence"/>
</dbReference>
<evidence type="ECO:0000313" key="2">
    <source>
        <dbReference type="EMBL" id="SEO74175.1"/>
    </source>
</evidence>
<protein>
    <submittedName>
        <fullName evidence="2">HAD-superfamily class IIA hydrolase, TIGR01459</fullName>
    </submittedName>
    <submittedName>
        <fullName evidence="1">Putative hydrolase YutF</fullName>
        <ecNumber evidence="1">3.-.-.-</ecNumber>
    </submittedName>
</protein>
<dbReference type="STRING" id="501024.RTCCBAU85039_4525"/>
<dbReference type="PANTHER" id="PTHR19288">
    <property type="entry name" value="4-NITROPHENYLPHOSPHATASE-RELATED"/>
    <property type="match status" value="1"/>
</dbReference>
<dbReference type="GO" id="GO:0005737">
    <property type="term" value="C:cytoplasm"/>
    <property type="evidence" value="ECO:0007669"/>
    <property type="project" value="TreeGrafter"/>
</dbReference>
<reference evidence="1" key="1">
    <citation type="submission" date="2016-10" db="EMBL/GenBank/DDBJ databases">
        <authorList>
            <person name="de Groot N.N."/>
        </authorList>
    </citation>
    <scope>NUCLEOTIDE SEQUENCE [LARGE SCALE GENOMIC DNA]</scope>
    <source>
        <strain evidence="1">CCBAU85039</strain>
    </source>
</reference>
<dbReference type="InterPro" id="IPR023214">
    <property type="entry name" value="HAD_sf"/>
</dbReference>
<evidence type="ECO:0000313" key="4">
    <source>
        <dbReference type="Proteomes" id="UP000198939"/>
    </source>
</evidence>
<dbReference type="InterPro" id="IPR036412">
    <property type="entry name" value="HAD-like_sf"/>
</dbReference>
<sequence length="289" mass="31191">MTGRPWVLTNLRDIASRYRGIILDLFGTVHDGLNPLDGAIDALRMLHRGEIAACLLSNSPRRREDVAARLAQMGFTPDLYGGLVTSGELAFEALSNDANRNLGRRFFHIGPSELSGLFDGSGRERAEGVDQADFLLCTGVSGNKALEDAERVLGNAQARGLVMVCANPDHAVMIGTTRIDCAGTIAAHYERLGGAVLYYGKPRLPAYDRALAVLGLARDHVLAIGDGLETDIVGARRAGIDAALVLTGIHHDQLVNPKTGDVLWGRLARLCSDHERLPDFVMPAFTWGR</sequence>
<organism evidence="1 3">
    <name type="scientific">Rhizobium tibeticum</name>
    <dbReference type="NCBI Taxonomy" id="501024"/>
    <lineage>
        <taxon>Bacteria</taxon>
        <taxon>Pseudomonadati</taxon>
        <taxon>Pseudomonadota</taxon>
        <taxon>Alphaproteobacteria</taxon>
        <taxon>Hyphomicrobiales</taxon>
        <taxon>Rhizobiaceae</taxon>
        <taxon>Rhizobium/Agrobacterium group</taxon>
        <taxon>Rhizobium</taxon>
    </lineage>
</organism>
<dbReference type="Pfam" id="PF13242">
    <property type="entry name" value="Hydrolase_like"/>
    <property type="match status" value="1"/>
</dbReference>
<accession>A0A1H8S6B4</accession>
<dbReference type="Gene3D" id="3.40.50.1000">
    <property type="entry name" value="HAD superfamily/HAD-like"/>
    <property type="match status" value="2"/>
</dbReference>
<dbReference type="EMBL" id="FNXB01000029">
    <property type="protein sequence ID" value="SEI10239.1"/>
    <property type="molecule type" value="Genomic_DNA"/>
</dbReference>
<reference evidence="3" key="3">
    <citation type="submission" date="2016-10" db="EMBL/GenBank/DDBJ databases">
        <authorList>
            <person name="Wibberg D."/>
        </authorList>
    </citation>
    <scope>NUCLEOTIDE SEQUENCE [LARGE SCALE GENOMIC DNA]</scope>
</reference>
<reference evidence="2 4" key="2">
    <citation type="submission" date="2016-10" db="EMBL/GenBank/DDBJ databases">
        <authorList>
            <person name="Varghese N."/>
            <person name="Submissions S."/>
        </authorList>
    </citation>
    <scope>NUCLEOTIDE SEQUENCE [LARGE SCALE GENOMIC DNA]</scope>
    <source>
        <strain evidence="2 4">CGMCC 1.7071</strain>
    </source>
</reference>
<keyword evidence="1" id="KW-0378">Hydrolase</keyword>